<name>A0AAE0ZPP8_9GAST</name>
<evidence type="ECO:0000313" key="2">
    <source>
        <dbReference type="EMBL" id="KAK3773289.1"/>
    </source>
</evidence>
<organism evidence="2 3">
    <name type="scientific">Elysia crispata</name>
    <name type="common">lettuce slug</name>
    <dbReference type="NCBI Taxonomy" id="231223"/>
    <lineage>
        <taxon>Eukaryota</taxon>
        <taxon>Metazoa</taxon>
        <taxon>Spiralia</taxon>
        <taxon>Lophotrochozoa</taxon>
        <taxon>Mollusca</taxon>
        <taxon>Gastropoda</taxon>
        <taxon>Heterobranchia</taxon>
        <taxon>Euthyneura</taxon>
        <taxon>Panpulmonata</taxon>
        <taxon>Sacoglossa</taxon>
        <taxon>Placobranchoidea</taxon>
        <taxon>Plakobranchidae</taxon>
        <taxon>Elysia</taxon>
    </lineage>
</organism>
<evidence type="ECO:0000313" key="3">
    <source>
        <dbReference type="Proteomes" id="UP001283361"/>
    </source>
</evidence>
<accession>A0AAE0ZPP8</accession>
<keyword evidence="3" id="KW-1185">Reference proteome</keyword>
<dbReference type="Proteomes" id="UP001283361">
    <property type="component" value="Unassembled WGS sequence"/>
</dbReference>
<protein>
    <submittedName>
        <fullName evidence="2">Uncharacterized protein</fullName>
    </submittedName>
</protein>
<feature type="region of interest" description="Disordered" evidence="1">
    <location>
        <begin position="90"/>
        <end position="109"/>
    </location>
</feature>
<dbReference type="AlphaFoldDB" id="A0AAE0ZPP8"/>
<sequence>MALLPAPGSATVGQCGGHYALVCVEHINTVGSISFPSACAISGVCRVAPADSVVSFVMSLPIVTSPVSLVCAISENPDRYIDSSFRLPTPVASQNTSPGNRHLLPLSLS</sequence>
<comment type="caution">
    <text evidence="2">The sequence shown here is derived from an EMBL/GenBank/DDBJ whole genome shotgun (WGS) entry which is preliminary data.</text>
</comment>
<reference evidence="2" key="1">
    <citation type="journal article" date="2023" name="G3 (Bethesda)">
        <title>A reference genome for the long-term kleptoplast-retaining sea slug Elysia crispata morphotype clarki.</title>
        <authorList>
            <person name="Eastman K.E."/>
            <person name="Pendleton A.L."/>
            <person name="Shaikh M.A."/>
            <person name="Suttiyut T."/>
            <person name="Ogas R."/>
            <person name="Tomko P."/>
            <person name="Gavelis G."/>
            <person name="Widhalm J.R."/>
            <person name="Wisecaver J.H."/>
        </authorList>
    </citation>
    <scope>NUCLEOTIDE SEQUENCE</scope>
    <source>
        <strain evidence="2">ECLA1</strain>
    </source>
</reference>
<proteinExistence type="predicted"/>
<evidence type="ECO:0000256" key="1">
    <source>
        <dbReference type="SAM" id="MobiDB-lite"/>
    </source>
</evidence>
<gene>
    <name evidence="2" type="ORF">RRG08_053673</name>
</gene>
<dbReference type="EMBL" id="JAWDGP010003546">
    <property type="protein sequence ID" value="KAK3773289.1"/>
    <property type="molecule type" value="Genomic_DNA"/>
</dbReference>